<evidence type="ECO:0000313" key="2">
    <source>
        <dbReference type="EMBL" id="CAG8496109.1"/>
    </source>
</evidence>
<feature type="compositionally biased region" description="Basic and acidic residues" evidence="1">
    <location>
        <begin position="9"/>
        <end position="24"/>
    </location>
</feature>
<name>A0A9N8ZHR1_9GLOM</name>
<dbReference type="AlphaFoldDB" id="A0A9N8ZHR1"/>
<feature type="region of interest" description="Disordered" evidence="1">
    <location>
        <begin position="1"/>
        <end position="44"/>
    </location>
</feature>
<gene>
    <name evidence="2" type="ORF">DEBURN_LOCUS4428</name>
</gene>
<dbReference type="Proteomes" id="UP000789706">
    <property type="component" value="Unassembled WGS sequence"/>
</dbReference>
<evidence type="ECO:0000256" key="1">
    <source>
        <dbReference type="SAM" id="MobiDB-lite"/>
    </source>
</evidence>
<sequence>MTEDDNDEGKEKDLDCDVRENDDKDDKDDKDEKDENDKERKEVIADVEDKNREILKYGYYY</sequence>
<reference evidence="2" key="1">
    <citation type="submission" date="2021-06" db="EMBL/GenBank/DDBJ databases">
        <authorList>
            <person name="Kallberg Y."/>
            <person name="Tangrot J."/>
            <person name="Rosling A."/>
        </authorList>
    </citation>
    <scope>NUCLEOTIDE SEQUENCE</scope>
    <source>
        <strain evidence="2">AZ414A</strain>
    </source>
</reference>
<proteinExistence type="predicted"/>
<evidence type="ECO:0000313" key="3">
    <source>
        <dbReference type="Proteomes" id="UP000789706"/>
    </source>
</evidence>
<keyword evidence="3" id="KW-1185">Reference proteome</keyword>
<dbReference type="EMBL" id="CAJVPK010000336">
    <property type="protein sequence ID" value="CAG8496109.1"/>
    <property type="molecule type" value="Genomic_DNA"/>
</dbReference>
<organism evidence="2 3">
    <name type="scientific">Diversispora eburnea</name>
    <dbReference type="NCBI Taxonomy" id="1213867"/>
    <lineage>
        <taxon>Eukaryota</taxon>
        <taxon>Fungi</taxon>
        <taxon>Fungi incertae sedis</taxon>
        <taxon>Mucoromycota</taxon>
        <taxon>Glomeromycotina</taxon>
        <taxon>Glomeromycetes</taxon>
        <taxon>Diversisporales</taxon>
        <taxon>Diversisporaceae</taxon>
        <taxon>Diversispora</taxon>
    </lineage>
</organism>
<accession>A0A9N8ZHR1</accession>
<feature type="compositionally biased region" description="Basic and acidic residues" evidence="1">
    <location>
        <begin position="33"/>
        <end position="44"/>
    </location>
</feature>
<comment type="caution">
    <text evidence="2">The sequence shown here is derived from an EMBL/GenBank/DDBJ whole genome shotgun (WGS) entry which is preliminary data.</text>
</comment>
<protein>
    <submittedName>
        <fullName evidence="2">1851_t:CDS:1</fullName>
    </submittedName>
</protein>